<dbReference type="AlphaFoldDB" id="A0A6J7AI14"/>
<keyword evidence="1" id="KW-0812">Transmembrane</keyword>
<reference evidence="3" key="1">
    <citation type="submission" date="2020-05" db="EMBL/GenBank/DDBJ databases">
        <authorList>
            <person name="Chiriac C."/>
            <person name="Salcher M."/>
            <person name="Ghai R."/>
            <person name="Kavagutti S V."/>
        </authorList>
    </citation>
    <scope>NUCLEOTIDE SEQUENCE</scope>
</reference>
<gene>
    <name evidence="3" type="ORF">UFOPK3174_01269</name>
    <name evidence="2" type="ORF">UFOPK4107_01471</name>
</gene>
<organism evidence="3">
    <name type="scientific">freshwater metagenome</name>
    <dbReference type="NCBI Taxonomy" id="449393"/>
    <lineage>
        <taxon>unclassified sequences</taxon>
        <taxon>metagenomes</taxon>
        <taxon>ecological metagenomes</taxon>
    </lineage>
</organism>
<keyword evidence="1" id="KW-0472">Membrane</keyword>
<protein>
    <submittedName>
        <fullName evidence="3">Unannotated protein</fullName>
    </submittedName>
</protein>
<dbReference type="EMBL" id="CAFABH010000025">
    <property type="protein sequence ID" value="CAB4832240.1"/>
    <property type="molecule type" value="Genomic_DNA"/>
</dbReference>
<keyword evidence="1" id="KW-1133">Transmembrane helix</keyword>
<evidence type="ECO:0000256" key="1">
    <source>
        <dbReference type="SAM" id="Phobius"/>
    </source>
</evidence>
<name>A0A6J7AI14_9ZZZZ</name>
<accession>A0A6J7AI14</accession>
<dbReference type="EMBL" id="CAESAE010000012">
    <property type="protein sequence ID" value="CAB4344918.1"/>
    <property type="molecule type" value="Genomic_DNA"/>
</dbReference>
<sequence length="61" mass="6574">MVFGGTSKICPVAALGDLKSVKVGSGFIIDVFAELLNCFLLLFIPCVAQALEKEERKDKVT</sequence>
<evidence type="ECO:0000313" key="3">
    <source>
        <dbReference type="EMBL" id="CAB4832240.1"/>
    </source>
</evidence>
<evidence type="ECO:0000313" key="2">
    <source>
        <dbReference type="EMBL" id="CAB4344918.1"/>
    </source>
</evidence>
<proteinExistence type="predicted"/>
<feature type="transmembrane region" description="Helical" evidence="1">
    <location>
        <begin position="27"/>
        <end position="51"/>
    </location>
</feature>